<comment type="pathway">
    <text evidence="10">Lipid metabolism; phospholipid metabolism.</text>
</comment>
<sequence>MDVLSIISVVLAYFIGSISFSYLMARWVKGVDIREHGSGNAGATNTLRVLGKGPAVVVLLLDALKGVLAIYIGYLLSGESHFVLALCGMMAIFGHNWPIFLRFRGGKGVATTIGVVISLMFYAGLITGIIAILLIVLTRFVSLGSLVFTIGLPFAVLALQSHYPVPYLWLSIVIAALAIVRHKRNIKSLFQGTERKIGQTEGEKQ</sequence>
<comment type="function">
    <text evidence="10">Catalyzes the transfer of an acyl group from acyl-phosphate (acyl-PO(4)) to glycerol-3-phosphate (G3P) to form lysophosphatidic acid (LPA). This enzyme utilizes acyl-phosphate as fatty acyl donor, but not acyl-CoA or acyl-ACP.</text>
</comment>
<name>A0A6I4VPN4_9BACL</name>
<dbReference type="EMBL" id="WUUL01000001">
    <property type="protein sequence ID" value="MXQ52245.1"/>
    <property type="molecule type" value="Genomic_DNA"/>
</dbReference>
<feature type="transmembrane region" description="Helical" evidence="10">
    <location>
        <begin position="82"/>
        <end position="101"/>
    </location>
</feature>
<proteinExistence type="inferred from homology"/>
<dbReference type="PANTHER" id="PTHR30309:SF0">
    <property type="entry name" value="GLYCEROL-3-PHOSPHATE ACYLTRANSFERASE-RELATED"/>
    <property type="match status" value="1"/>
</dbReference>
<evidence type="ECO:0000256" key="1">
    <source>
        <dbReference type="ARBA" id="ARBA00022475"/>
    </source>
</evidence>
<dbReference type="SMART" id="SM01207">
    <property type="entry name" value="G3P_acyltransf"/>
    <property type="match status" value="1"/>
</dbReference>
<evidence type="ECO:0000256" key="8">
    <source>
        <dbReference type="ARBA" id="ARBA00023209"/>
    </source>
</evidence>
<evidence type="ECO:0000256" key="9">
    <source>
        <dbReference type="ARBA" id="ARBA00023264"/>
    </source>
</evidence>
<evidence type="ECO:0000256" key="2">
    <source>
        <dbReference type="ARBA" id="ARBA00022516"/>
    </source>
</evidence>
<dbReference type="UniPathway" id="UPA00085"/>
<comment type="subunit">
    <text evidence="10">Probably interacts with PlsX.</text>
</comment>
<dbReference type="NCBIfam" id="TIGR00023">
    <property type="entry name" value="glycerol-3-phosphate 1-O-acyltransferase PlsY"/>
    <property type="match status" value="1"/>
</dbReference>
<accession>A0A6I4VPN4</accession>
<organism evidence="11 12">
    <name type="scientific">Shimazuella alba</name>
    <dbReference type="NCBI Taxonomy" id="2690964"/>
    <lineage>
        <taxon>Bacteria</taxon>
        <taxon>Bacillati</taxon>
        <taxon>Bacillota</taxon>
        <taxon>Bacilli</taxon>
        <taxon>Bacillales</taxon>
        <taxon>Thermoactinomycetaceae</taxon>
        <taxon>Shimazuella</taxon>
    </lineage>
</organism>
<keyword evidence="12" id="KW-1185">Reference proteome</keyword>
<feature type="transmembrane region" description="Helical" evidence="10">
    <location>
        <begin position="161"/>
        <end position="180"/>
    </location>
</feature>
<dbReference type="HAMAP" id="MF_01043">
    <property type="entry name" value="PlsY"/>
    <property type="match status" value="1"/>
</dbReference>
<evidence type="ECO:0000313" key="11">
    <source>
        <dbReference type="EMBL" id="MXQ52245.1"/>
    </source>
</evidence>
<keyword evidence="8 10" id="KW-0594">Phospholipid biosynthesis</keyword>
<dbReference type="AlphaFoldDB" id="A0A6I4VPN4"/>
<evidence type="ECO:0000256" key="3">
    <source>
        <dbReference type="ARBA" id="ARBA00022679"/>
    </source>
</evidence>
<keyword evidence="4 10" id="KW-0812">Transmembrane</keyword>
<dbReference type="GO" id="GO:0043772">
    <property type="term" value="F:acyl-phosphate glycerol-3-phosphate acyltransferase activity"/>
    <property type="evidence" value="ECO:0007669"/>
    <property type="project" value="UniProtKB-UniRule"/>
</dbReference>
<evidence type="ECO:0000313" key="12">
    <source>
        <dbReference type="Proteomes" id="UP000430692"/>
    </source>
</evidence>
<dbReference type="Pfam" id="PF02660">
    <property type="entry name" value="G3P_acyltransf"/>
    <property type="match status" value="1"/>
</dbReference>
<dbReference type="GO" id="GO:0005886">
    <property type="term" value="C:plasma membrane"/>
    <property type="evidence" value="ECO:0007669"/>
    <property type="project" value="UniProtKB-SubCell"/>
</dbReference>
<keyword evidence="2 10" id="KW-0444">Lipid biosynthesis</keyword>
<gene>
    <name evidence="10 11" type="primary">plsY</name>
    <name evidence="11" type="ORF">GSM42_00460</name>
</gene>
<keyword evidence="6 10" id="KW-0443">Lipid metabolism</keyword>
<evidence type="ECO:0000256" key="4">
    <source>
        <dbReference type="ARBA" id="ARBA00022692"/>
    </source>
</evidence>
<keyword evidence="11" id="KW-0012">Acyltransferase</keyword>
<comment type="similarity">
    <text evidence="10">Belongs to the PlsY family.</text>
</comment>
<reference evidence="11 12" key="1">
    <citation type="submission" date="2019-12" db="EMBL/GenBank/DDBJ databases">
        <title>Whole-genome analyses of novel actinobacteria.</title>
        <authorList>
            <person name="Sahin N."/>
            <person name="Saygin H."/>
        </authorList>
    </citation>
    <scope>NUCLEOTIDE SEQUENCE [LARGE SCALE GENOMIC DNA]</scope>
    <source>
        <strain evidence="11 12">KC615</strain>
    </source>
</reference>
<comment type="catalytic activity">
    <reaction evidence="10">
        <text>an acyl phosphate + sn-glycerol 3-phosphate = a 1-acyl-sn-glycero-3-phosphate + phosphate</text>
        <dbReference type="Rhea" id="RHEA:34075"/>
        <dbReference type="ChEBI" id="CHEBI:43474"/>
        <dbReference type="ChEBI" id="CHEBI:57597"/>
        <dbReference type="ChEBI" id="CHEBI:57970"/>
        <dbReference type="ChEBI" id="CHEBI:59918"/>
        <dbReference type="EC" id="2.3.1.275"/>
    </reaction>
</comment>
<dbReference type="EC" id="2.3.1.275" evidence="10"/>
<protein>
    <recommendedName>
        <fullName evidence="10">Glycerol-3-phosphate acyltransferase</fullName>
    </recommendedName>
    <alternativeName>
        <fullName evidence="10">Acyl-PO4 G3P acyltransferase</fullName>
    </alternativeName>
    <alternativeName>
        <fullName evidence="10">Acyl-phosphate--glycerol-3-phosphate acyltransferase</fullName>
    </alternativeName>
    <alternativeName>
        <fullName evidence="10">G3P acyltransferase</fullName>
        <shortName evidence="10">GPAT</shortName>
        <ecNumber evidence="10">2.3.1.275</ecNumber>
    </alternativeName>
    <alternativeName>
        <fullName evidence="10">Lysophosphatidic acid synthase</fullName>
        <shortName evidence="10">LPA synthase</shortName>
    </alternativeName>
</protein>
<keyword evidence="9 10" id="KW-1208">Phospholipid metabolism</keyword>
<evidence type="ECO:0000256" key="10">
    <source>
        <dbReference type="HAMAP-Rule" id="MF_01043"/>
    </source>
</evidence>
<dbReference type="InterPro" id="IPR003811">
    <property type="entry name" value="G3P_acylTferase_PlsY"/>
</dbReference>
<dbReference type="GO" id="GO:0008654">
    <property type="term" value="P:phospholipid biosynthetic process"/>
    <property type="evidence" value="ECO:0007669"/>
    <property type="project" value="UniProtKB-UniRule"/>
</dbReference>
<evidence type="ECO:0000256" key="5">
    <source>
        <dbReference type="ARBA" id="ARBA00022989"/>
    </source>
</evidence>
<feature type="transmembrane region" description="Helical" evidence="10">
    <location>
        <begin position="6"/>
        <end position="25"/>
    </location>
</feature>
<keyword evidence="1 10" id="KW-1003">Cell membrane</keyword>
<feature type="transmembrane region" description="Helical" evidence="10">
    <location>
        <begin position="113"/>
        <end position="141"/>
    </location>
</feature>
<keyword evidence="3 10" id="KW-0808">Transferase</keyword>
<keyword evidence="5 10" id="KW-1133">Transmembrane helix</keyword>
<evidence type="ECO:0000256" key="6">
    <source>
        <dbReference type="ARBA" id="ARBA00023098"/>
    </source>
</evidence>
<dbReference type="PANTHER" id="PTHR30309">
    <property type="entry name" value="INNER MEMBRANE PROTEIN YGIH"/>
    <property type="match status" value="1"/>
</dbReference>
<dbReference type="Proteomes" id="UP000430692">
    <property type="component" value="Unassembled WGS sequence"/>
</dbReference>
<evidence type="ECO:0000256" key="7">
    <source>
        <dbReference type="ARBA" id="ARBA00023136"/>
    </source>
</evidence>
<comment type="subcellular location">
    <subcellularLocation>
        <location evidence="10">Cell membrane</location>
        <topology evidence="10">Multi-pass membrane protein</topology>
    </subcellularLocation>
</comment>
<feature type="transmembrane region" description="Helical" evidence="10">
    <location>
        <begin position="55"/>
        <end position="76"/>
    </location>
</feature>
<keyword evidence="7 10" id="KW-0472">Membrane</keyword>
<comment type="caution">
    <text evidence="11">The sequence shown here is derived from an EMBL/GenBank/DDBJ whole genome shotgun (WGS) entry which is preliminary data.</text>
</comment>
<dbReference type="RefSeq" id="WP_160799291.1">
    <property type="nucleotide sequence ID" value="NZ_WUUL01000001.1"/>
</dbReference>